<name>A0ACC2JJ23_9PEZI</name>
<keyword evidence="2" id="KW-1185">Reference proteome</keyword>
<comment type="caution">
    <text evidence="1">The sequence shown here is derived from an EMBL/GenBank/DDBJ whole genome shotgun (WGS) entry which is preliminary data.</text>
</comment>
<gene>
    <name evidence="1" type="ORF">O1611_g6117</name>
</gene>
<organism evidence="1 2">
    <name type="scientific">Lasiodiplodia mahajangana</name>
    <dbReference type="NCBI Taxonomy" id="1108764"/>
    <lineage>
        <taxon>Eukaryota</taxon>
        <taxon>Fungi</taxon>
        <taxon>Dikarya</taxon>
        <taxon>Ascomycota</taxon>
        <taxon>Pezizomycotina</taxon>
        <taxon>Dothideomycetes</taxon>
        <taxon>Dothideomycetes incertae sedis</taxon>
        <taxon>Botryosphaeriales</taxon>
        <taxon>Botryosphaeriaceae</taxon>
        <taxon>Lasiodiplodia</taxon>
    </lineage>
</organism>
<proteinExistence type="predicted"/>
<evidence type="ECO:0000313" key="1">
    <source>
        <dbReference type="EMBL" id="KAJ8127520.1"/>
    </source>
</evidence>
<protein>
    <submittedName>
        <fullName evidence="1">Uncharacterized protein</fullName>
    </submittedName>
</protein>
<reference evidence="1" key="1">
    <citation type="submission" date="2022-12" db="EMBL/GenBank/DDBJ databases">
        <title>Genome Sequence of Lasiodiplodia mahajangana.</title>
        <authorList>
            <person name="Buettner E."/>
        </authorList>
    </citation>
    <scope>NUCLEOTIDE SEQUENCE</scope>
    <source>
        <strain evidence="1">VT137</strain>
    </source>
</reference>
<evidence type="ECO:0000313" key="2">
    <source>
        <dbReference type="Proteomes" id="UP001153332"/>
    </source>
</evidence>
<dbReference type="EMBL" id="JAPUUL010001397">
    <property type="protein sequence ID" value="KAJ8127520.1"/>
    <property type="molecule type" value="Genomic_DNA"/>
</dbReference>
<sequence length="445" mass="49879">MLNNLTDNNLMAYLAKAILAAIASYWIGVPLYNLWLHPLSRYPGPPLWAMSQIPWTVMFCSGNAHRCLLALHNRYGPVVRLGPNELSYTEPRAWADIMGRRKTGPAENPKAPWYCHPEGKHIAAAPYEDHSRMRRILSPAFSGSALIQQETLILNYVSLFMNRLHEMSATEATASIDIRLWFNFCLFDIIGDLAFGESFHCLQDSAMHPWITTIVASLRAVAVGGALSRFPILRVLLPLLVPKKLLERSESLKQFAKEKIARRMKLKKPRPDFVEAMSSGMRGMSMTREEIENNAFVLIVAGSETTATALTGATYLLATNPTVLKKLAIELRHAFSDEESIEFSSVKDLCFLDAVTNETLRMYPPGVNAQPRIAPPGGTIILGKYVPENTVLGIPQRAMYMSESNFKRAKEFVPERWLGLEDYAADRKDCFHPFSLGSRNCIGMT</sequence>
<dbReference type="Proteomes" id="UP001153332">
    <property type="component" value="Unassembled WGS sequence"/>
</dbReference>
<accession>A0ACC2JJ23</accession>